<evidence type="ECO:0000313" key="2">
    <source>
        <dbReference type="Proteomes" id="UP001163603"/>
    </source>
</evidence>
<name>A0ACC0WZR9_9ROSI</name>
<reference evidence="2" key="1">
    <citation type="journal article" date="2023" name="G3 (Bethesda)">
        <title>Genome assembly and association tests identify interacting loci associated with vigor, precocity, and sex in interspecific pistachio rootstocks.</title>
        <authorList>
            <person name="Palmer W."/>
            <person name="Jacygrad E."/>
            <person name="Sagayaradj S."/>
            <person name="Cavanaugh K."/>
            <person name="Han R."/>
            <person name="Bertier L."/>
            <person name="Beede B."/>
            <person name="Kafkas S."/>
            <person name="Golino D."/>
            <person name="Preece J."/>
            <person name="Michelmore R."/>
        </authorList>
    </citation>
    <scope>NUCLEOTIDE SEQUENCE [LARGE SCALE GENOMIC DNA]</scope>
</reference>
<keyword evidence="2" id="KW-1185">Reference proteome</keyword>
<sequence length="289" mass="32637">MQSASKRRSSIDSHGIFDTDVGLDSIHLGSQSLRACKIKNDALADSGETTFALFASLLDSALQGLMPVQDLILRFERSCRNVSESIRYRSNIQLRVVEDKLMRQKAQLLLDEAASWSLLWYLYGKEPPEDHILLPSTSHIEACQFVVNDHTTQLCLRIVQWLEGLASKTLELESKVRGSHVGTYLPNSGIWHHTQRFLKKGASSSNTVHHLDFDAPAREHAHQLPDDKTWRAATLCPFGGMYLFPSVEALVKTGKNRTLQAIELESGIGHQWRLWKWTSYCTSESSQDF</sequence>
<protein>
    <submittedName>
        <fullName evidence="1">Uncharacterized protein</fullName>
    </submittedName>
</protein>
<organism evidence="1 2">
    <name type="scientific">Pistacia integerrima</name>
    <dbReference type="NCBI Taxonomy" id="434235"/>
    <lineage>
        <taxon>Eukaryota</taxon>
        <taxon>Viridiplantae</taxon>
        <taxon>Streptophyta</taxon>
        <taxon>Embryophyta</taxon>
        <taxon>Tracheophyta</taxon>
        <taxon>Spermatophyta</taxon>
        <taxon>Magnoliopsida</taxon>
        <taxon>eudicotyledons</taxon>
        <taxon>Gunneridae</taxon>
        <taxon>Pentapetalae</taxon>
        <taxon>rosids</taxon>
        <taxon>malvids</taxon>
        <taxon>Sapindales</taxon>
        <taxon>Anacardiaceae</taxon>
        <taxon>Pistacia</taxon>
    </lineage>
</organism>
<accession>A0ACC0WZR9</accession>
<proteinExistence type="predicted"/>
<comment type="caution">
    <text evidence="1">The sequence shown here is derived from an EMBL/GenBank/DDBJ whole genome shotgun (WGS) entry which is preliminary data.</text>
</comment>
<dbReference type="Proteomes" id="UP001163603">
    <property type="component" value="Chromosome 15"/>
</dbReference>
<gene>
    <name evidence="1" type="ORF">Pint_29217</name>
</gene>
<dbReference type="EMBL" id="CM047750">
    <property type="protein sequence ID" value="KAJ0006912.1"/>
    <property type="molecule type" value="Genomic_DNA"/>
</dbReference>
<evidence type="ECO:0000313" key="1">
    <source>
        <dbReference type="EMBL" id="KAJ0006912.1"/>
    </source>
</evidence>